<reference evidence="1 2" key="1">
    <citation type="journal article" date="2024" name="Chem. Sci.">
        <title>Discovery of megapolipeptins by genome mining of a Burkholderiales bacteria collection.</title>
        <authorList>
            <person name="Paulo B.S."/>
            <person name="Recchia M.J.J."/>
            <person name="Lee S."/>
            <person name="Fergusson C.H."/>
            <person name="Romanowski S.B."/>
            <person name="Hernandez A."/>
            <person name="Krull N."/>
            <person name="Liu D.Y."/>
            <person name="Cavanagh H."/>
            <person name="Bos A."/>
            <person name="Gray C.A."/>
            <person name="Murphy B.T."/>
            <person name="Linington R.G."/>
            <person name="Eustaquio A.S."/>
        </authorList>
    </citation>
    <scope>NUCLEOTIDE SEQUENCE [LARGE SCALE GENOMIC DNA]</scope>
    <source>
        <strain evidence="1 2">RL17-350-BIC-E</strain>
    </source>
</reference>
<keyword evidence="2" id="KW-1185">Reference proteome</keyword>
<name>A0ABW9EEK6_9BURK</name>
<evidence type="ECO:0000313" key="2">
    <source>
        <dbReference type="Proteomes" id="UP001629392"/>
    </source>
</evidence>
<organism evidence="1 2">
    <name type="scientific">Paraburkholderia strydomiana</name>
    <dbReference type="NCBI Taxonomy" id="1245417"/>
    <lineage>
        <taxon>Bacteria</taxon>
        <taxon>Pseudomonadati</taxon>
        <taxon>Pseudomonadota</taxon>
        <taxon>Betaproteobacteria</taxon>
        <taxon>Burkholderiales</taxon>
        <taxon>Burkholderiaceae</taxon>
        <taxon>Paraburkholderia</taxon>
    </lineage>
</organism>
<accession>A0ABW9EEK6</accession>
<proteinExistence type="predicted"/>
<gene>
    <name evidence="1" type="ORF">PQQ73_13345</name>
</gene>
<sequence length="68" mass="7028">MNAQALNGVAAGSSALGITSSAPYGTASLLILIAASCRDILLLDLQGVPKLLIVSLVPYQFREAEANR</sequence>
<comment type="caution">
    <text evidence="1">The sequence shown here is derived from an EMBL/GenBank/DDBJ whole genome shotgun (WGS) entry which is preliminary data.</text>
</comment>
<dbReference type="EMBL" id="JAQQCL010000008">
    <property type="protein sequence ID" value="MFM0717317.1"/>
    <property type="molecule type" value="Genomic_DNA"/>
</dbReference>
<evidence type="ECO:0000313" key="1">
    <source>
        <dbReference type="EMBL" id="MFM0717317.1"/>
    </source>
</evidence>
<dbReference type="RefSeq" id="WP_408145001.1">
    <property type="nucleotide sequence ID" value="NZ_JAQQCJ010000013.1"/>
</dbReference>
<protein>
    <submittedName>
        <fullName evidence="1">Uncharacterized protein</fullName>
    </submittedName>
</protein>
<dbReference type="Proteomes" id="UP001629392">
    <property type="component" value="Unassembled WGS sequence"/>
</dbReference>